<keyword evidence="2" id="KW-1185">Reference proteome</keyword>
<gene>
    <name evidence="1" type="ORF">AS180_02110</name>
</gene>
<dbReference type="RefSeq" id="WP_025908044.1">
    <property type="nucleotide sequence ID" value="NZ_KQ758628.1"/>
</dbReference>
<dbReference type="GeneID" id="93682287"/>
<dbReference type="EMBL" id="LNQP01000005">
    <property type="protein sequence ID" value="KSU89373.1"/>
    <property type="molecule type" value="Genomic_DNA"/>
</dbReference>
<keyword evidence="1" id="KW-0418">Kinase</keyword>
<protein>
    <submittedName>
        <fullName evidence="1">Kinase</fullName>
    </submittedName>
</protein>
<dbReference type="AlphaFoldDB" id="A0A0V8JR91"/>
<keyword evidence="1" id="KW-0808">Transferase</keyword>
<comment type="caution">
    <text evidence="1">The sequence shown here is derived from an EMBL/GenBank/DDBJ whole genome shotgun (WGS) entry which is preliminary data.</text>
</comment>
<dbReference type="Proteomes" id="UP000053681">
    <property type="component" value="Unassembled WGS sequence"/>
</dbReference>
<proteinExistence type="predicted"/>
<organism evidence="1 2">
    <name type="scientific">Priestia veravalensis</name>
    <dbReference type="NCBI Taxonomy" id="1414648"/>
    <lineage>
        <taxon>Bacteria</taxon>
        <taxon>Bacillati</taxon>
        <taxon>Bacillota</taxon>
        <taxon>Bacilli</taxon>
        <taxon>Bacillales</taxon>
        <taxon>Bacillaceae</taxon>
        <taxon>Priestia</taxon>
    </lineage>
</organism>
<dbReference type="GO" id="GO:0016301">
    <property type="term" value="F:kinase activity"/>
    <property type="evidence" value="ECO:0007669"/>
    <property type="project" value="UniProtKB-KW"/>
</dbReference>
<name>A0A0V8JR91_9BACI</name>
<evidence type="ECO:0000313" key="1">
    <source>
        <dbReference type="EMBL" id="KSU89373.1"/>
    </source>
</evidence>
<sequence>MKYPLIRQRRISFSSLRDHNLIGSGKDGQVYHLKNGKCIKIYYNEATQQKELQALKLGQSSSVIPRIYEAGYNYIILEYIESISLARYIKRTNSLPFSLVKEIILLLDELQRVGFTRWDAEVRHILITKDGHLKVIDLKRALTSDTKVPTKLFQGLEKLGVLDLFFKHLRDLRPDLHLKWSSYQ</sequence>
<evidence type="ECO:0000313" key="2">
    <source>
        <dbReference type="Proteomes" id="UP000053681"/>
    </source>
</evidence>
<dbReference type="SUPFAM" id="SSF56112">
    <property type="entry name" value="Protein kinase-like (PK-like)"/>
    <property type="match status" value="1"/>
</dbReference>
<dbReference type="InterPro" id="IPR011009">
    <property type="entry name" value="Kinase-like_dom_sf"/>
</dbReference>
<reference evidence="1 2" key="1">
    <citation type="submission" date="2015-11" db="EMBL/GenBank/DDBJ databases">
        <title>Bacillus caseinolyticus sp nov.</title>
        <authorList>
            <person name="Dastager S.G."/>
            <person name="Mawlankar R."/>
        </authorList>
    </citation>
    <scope>NUCLEOTIDE SEQUENCE [LARGE SCALE GENOMIC DNA]</scope>
    <source>
        <strain evidence="1 2">SGD-V-76</strain>
    </source>
</reference>
<dbReference type="Gene3D" id="1.10.510.10">
    <property type="entry name" value="Transferase(Phosphotransferase) domain 1"/>
    <property type="match status" value="1"/>
</dbReference>
<accession>A0A0V8JR91</accession>